<keyword evidence="5 6" id="KW-0472">Membrane</keyword>
<dbReference type="Pfam" id="PF02588">
    <property type="entry name" value="YitT_membrane"/>
    <property type="match status" value="1"/>
</dbReference>
<dbReference type="InterPro" id="IPR015867">
    <property type="entry name" value="N-reg_PII/ATP_PRibTrfase_C"/>
</dbReference>
<keyword evidence="2" id="KW-1003">Cell membrane</keyword>
<evidence type="ECO:0000256" key="5">
    <source>
        <dbReference type="ARBA" id="ARBA00023136"/>
    </source>
</evidence>
<dbReference type="Pfam" id="PF10035">
    <property type="entry name" value="DUF2179"/>
    <property type="match status" value="1"/>
</dbReference>
<feature type="transmembrane region" description="Helical" evidence="6">
    <location>
        <begin position="85"/>
        <end position="102"/>
    </location>
</feature>
<feature type="transmembrane region" description="Helical" evidence="6">
    <location>
        <begin position="18"/>
        <end position="36"/>
    </location>
</feature>
<evidence type="ECO:0000256" key="2">
    <source>
        <dbReference type="ARBA" id="ARBA00022475"/>
    </source>
</evidence>
<evidence type="ECO:0000313" key="8">
    <source>
        <dbReference type="EMBL" id="KIO72489.1"/>
    </source>
</evidence>
<feature type="transmembrane region" description="Helical" evidence="6">
    <location>
        <begin position="114"/>
        <end position="132"/>
    </location>
</feature>
<dbReference type="InterPro" id="IPR051461">
    <property type="entry name" value="UPF0750_membrane"/>
</dbReference>
<dbReference type="CDD" id="cd16380">
    <property type="entry name" value="YitT_C"/>
    <property type="match status" value="1"/>
</dbReference>
<evidence type="ECO:0000256" key="1">
    <source>
        <dbReference type="ARBA" id="ARBA00004651"/>
    </source>
</evidence>
<dbReference type="PANTHER" id="PTHR33545">
    <property type="entry name" value="UPF0750 MEMBRANE PROTEIN YITT-RELATED"/>
    <property type="match status" value="1"/>
</dbReference>
<feature type="transmembrane region" description="Helical" evidence="6">
    <location>
        <begin position="56"/>
        <end position="78"/>
    </location>
</feature>
<dbReference type="PIRSF" id="PIRSF006483">
    <property type="entry name" value="Membrane_protein_YitT"/>
    <property type="match status" value="1"/>
</dbReference>
<dbReference type="EMBL" id="JXLU01000095">
    <property type="protein sequence ID" value="KIO72489.1"/>
    <property type="molecule type" value="Genomic_DNA"/>
</dbReference>
<dbReference type="KEGG" id="bthv:CQJ30_14095"/>
<feature type="transmembrane region" description="Helical" evidence="6">
    <location>
        <begin position="181"/>
        <end position="201"/>
    </location>
</feature>
<feature type="domain" description="DUF2179" evidence="7">
    <location>
        <begin position="227"/>
        <end position="281"/>
    </location>
</feature>
<comment type="caution">
    <text evidence="8">The sequence shown here is derived from an EMBL/GenBank/DDBJ whole genome shotgun (WGS) entry which is preliminary data.</text>
</comment>
<dbReference type="Gene3D" id="3.30.70.120">
    <property type="match status" value="1"/>
</dbReference>
<accession>A0A0D0FK55</accession>
<keyword evidence="4 6" id="KW-1133">Transmembrane helix</keyword>
<dbReference type="InterPro" id="IPR003740">
    <property type="entry name" value="YitT"/>
</dbReference>
<evidence type="ECO:0000259" key="7">
    <source>
        <dbReference type="Pfam" id="PF10035"/>
    </source>
</evidence>
<dbReference type="OrthoDB" id="265478at2"/>
<dbReference type="PANTHER" id="PTHR33545:SF3">
    <property type="entry name" value="UPF0750 MEMBRANE PROTEIN YQFU"/>
    <property type="match status" value="1"/>
</dbReference>
<protein>
    <recommendedName>
        <fullName evidence="7">DUF2179 domain-containing protein</fullName>
    </recommendedName>
</protein>
<dbReference type="Proteomes" id="UP000032076">
    <property type="component" value="Unassembled WGS sequence"/>
</dbReference>
<sequence>MSDRYQEKNSFKEIFQNYIFITIGAIIFAYGLETFLVPNQVIDGGVVGISLILDELIAPIPFSIFLVVLNIPFLFIGYKQIGKSFAFQSLYGIILASIFTELFHHVEPITDDPLLAAIFGGIVLGVGVGTVLRNNGALDGTEILATLISSKTSFSVGQVVMIFNIFILGSAGFVFSIDSTFYSLIAYFIAFKVIDIVIVGMNESKSVLIVSDKYKEIGEALLNRLGRTVTYFTGEGGYSGEEKKVIYCVITRLEEAKLKAIVRYFDPNAFLAMSDVSDVKGGQFKKKSIH</sequence>
<reference evidence="8 9" key="1">
    <citation type="submission" date="2015-01" db="EMBL/GenBank/DDBJ databases">
        <title>Draft Genome Sequences of Four Bacillus thermoamylovorans Strains, Isolated From Food Products.</title>
        <authorList>
            <person name="Krawcyk A.O."/>
            <person name="Berendsen E.M."/>
            <person name="Eijlander R.T."/>
            <person name="de Jong A."/>
            <person name="Wells-Bennik M."/>
            <person name="Kuipers O.P."/>
        </authorList>
    </citation>
    <scope>NUCLEOTIDE SEQUENCE [LARGE SCALE GENOMIC DNA]</scope>
    <source>
        <strain evidence="8 9">B4167</strain>
    </source>
</reference>
<evidence type="ECO:0000313" key="9">
    <source>
        <dbReference type="Proteomes" id="UP000032076"/>
    </source>
</evidence>
<dbReference type="InterPro" id="IPR019264">
    <property type="entry name" value="DUF2179"/>
</dbReference>
<evidence type="ECO:0000256" key="4">
    <source>
        <dbReference type="ARBA" id="ARBA00022989"/>
    </source>
</evidence>
<dbReference type="AlphaFoldDB" id="A0A0D0FK55"/>
<dbReference type="RefSeq" id="WP_041845703.1">
    <property type="nucleotide sequence ID" value="NZ_CP023704.1"/>
</dbReference>
<comment type="subcellular location">
    <subcellularLocation>
        <location evidence="1">Cell membrane</location>
        <topology evidence="1">Multi-pass membrane protein</topology>
    </subcellularLocation>
</comment>
<gene>
    <name evidence="8" type="ORF">B4167_1179</name>
</gene>
<keyword evidence="3 6" id="KW-0812">Transmembrane</keyword>
<organism evidence="8 9">
    <name type="scientific">Caldibacillus thermoamylovorans</name>
    <dbReference type="NCBI Taxonomy" id="35841"/>
    <lineage>
        <taxon>Bacteria</taxon>
        <taxon>Bacillati</taxon>
        <taxon>Bacillota</taxon>
        <taxon>Bacilli</taxon>
        <taxon>Bacillales</taxon>
        <taxon>Bacillaceae</taxon>
        <taxon>Caldibacillus</taxon>
    </lineage>
</organism>
<proteinExistence type="predicted"/>
<feature type="transmembrane region" description="Helical" evidence="6">
    <location>
        <begin position="153"/>
        <end position="175"/>
    </location>
</feature>
<evidence type="ECO:0000256" key="6">
    <source>
        <dbReference type="SAM" id="Phobius"/>
    </source>
</evidence>
<dbReference type="GO" id="GO:0005886">
    <property type="term" value="C:plasma membrane"/>
    <property type="evidence" value="ECO:0007669"/>
    <property type="project" value="UniProtKB-SubCell"/>
</dbReference>
<evidence type="ECO:0000256" key="3">
    <source>
        <dbReference type="ARBA" id="ARBA00022692"/>
    </source>
</evidence>
<name>A0A0D0FK55_9BACI</name>